<dbReference type="EMBL" id="MU276498">
    <property type="protein sequence ID" value="KAI0038454.1"/>
    <property type="molecule type" value="Genomic_DNA"/>
</dbReference>
<keyword evidence="2" id="KW-1185">Reference proteome</keyword>
<reference evidence="1" key="2">
    <citation type="journal article" date="2022" name="New Phytol.">
        <title>Evolutionary transition to the ectomycorrhizal habit in the genomes of a hyperdiverse lineage of mushroom-forming fungi.</title>
        <authorList>
            <person name="Looney B."/>
            <person name="Miyauchi S."/>
            <person name="Morin E."/>
            <person name="Drula E."/>
            <person name="Courty P.E."/>
            <person name="Kohler A."/>
            <person name="Kuo A."/>
            <person name="LaButti K."/>
            <person name="Pangilinan J."/>
            <person name="Lipzen A."/>
            <person name="Riley R."/>
            <person name="Andreopoulos W."/>
            <person name="He G."/>
            <person name="Johnson J."/>
            <person name="Nolan M."/>
            <person name="Tritt A."/>
            <person name="Barry K.W."/>
            <person name="Grigoriev I.V."/>
            <person name="Nagy L.G."/>
            <person name="Hibbett D."/>
            <person name="Henrissat B."/>
            <person name="Matheny P.B."/>
            <person name="Labbe J."/>
            <person name="Martin F.M."/>
        </authorList>
    </citation>
    <scope>NUCLEOTIDE SEQUENCE</scope>
    <source>
        <strain evidence="1">FP105234-sp</strain>
    </source>
</reference>
<proteinExistence type="predicted"/>
<comment type="caution">
    <text evidence="1">The sequence shown here is derived from an EMBL/GenBank/DDBJ whole genome shotgun (WGS) entry which is preliminary data.</text>
</comment>
<sequence length="427" mass="47578">MDLDPESSESSSKDESADDGEEEPKYTNKWLQDFLQHWREHRAAATADEYFEAERGRVNERIKATLDEEERVERQRSSADAINITRTSPSTPSASLDTKLTLADKVRTILGRVVPGQANPRTTEEDTRTGDPHRHPLLVNPPADSIAVYAASVPERGKSLFLEDKANGDSQVAESEEDTGYRTASTGEDTAVGSDGEMTDAEGSEDDEESDDEGEPMSVESTDDDEEEQDDASHSGDSMPPLESVDSDSNEEDTTDLPAVQRVRPSILWIRRYSARESLHDYEVMDDEEADERAILADNAALIHRLRREVESNERDSQSEHEVMRHGASTDHFQVNSAAPSCDPLVADALLSPATQFDDSQSNLPPTQGRICARTLVNDSPVIVYPWTYRRPTRYLDNRMPISTTRTTPRNPSPLASPSDTLIFRKR</sequence>
<evidence type="ECO:0000313" key="2">
    <source>
        <dbReference type="Proteomes" id="UP000814033"/>
    </source>
</evidence>
<protein>
    <submittedName>
        <fullName evidence="1">Uncharacterized protein</fullName>
    </submittedName>
</protein>
<reference evidence="1" key="1">
    <citation type="submission" date="2021-02" db="EMBL/GenBank/DDBJ databases">
        <authorList>
            <consortium name="DOE Joint Genome Institute"/>
            <person name="Ahrendt S."/>
            <person name="Looney B.P."/>
            <person name="Miyauchi S."/>
            <person name="Morin E."/>
            <person name="Drula E."/>
            <person name="Courty P.E."/>
            <person name="Chicoki N."/>
            <person name="Fauchery L."/>
            <person name="Kohler A."/>
            <person name="Kuo A."/>
            <person name="Labutti K."/>
            <person name="Pangilinan J."/>
            <person name="Lipzen A."/>
            <person name="Riley R."/>
            <person name="Andreopoulos W."/>
            <person name="He G."/>
            <person name="Johnson J."/>
            <person name="Barry K.W."/>
            <person name="Grigoriev I.V."/>
            <person name="Nagy L."/>
            <person name="Hibbett D."/>
            <person name="Henrissat B."/>
            <person name="Matheny P.B."/>
            <person name="Labbe J."/>
            <person name="Martin F."/>
        </authorList>
    </citation>
    <scope>NUCLEOTIDE SEQUENCE</scope>
    <source>
        <strain evidence="1">FP105234-sp</strain>
    </source>
</reference>
<accession>A0ACB8R2V4</accession>
<evidence type="ECO:0000313" key="1">
    <source>
        <dbReference type="EMBL" id="KAI0038454.1"/>
    </source>
</evidence>
<gene>
    <name evidence="1" type="ORF">FA95DRAFT_1578197</name>
</gene>
<organism evidence="1 2">
    <name type="scientific">Auriscalpium vulgare</name>
    <dbReference type="NCBI Taxonomy" id="40419"/>
    <lineage>
        <taxon>Eukaryota</taxon>
        <taxon>Fungi</taxon>
        <taxon>Dikarya</taxon>
        <taxon>Basidiomycota</taxon>
        <taxon>Agaricomycotina</taxon>
        <taxon>Agaricomycetes</taxon>
        <taxon>Russulales</taxon>
        <taxon>Auriscalpiaceae</taxon>
        <taxon>Auriscalpium</taxon>
    </lineage>
</organism>
<name>A0ACB8R2V4_9AGAM</name>
<dbReference type="Proteomes" id="UP000814033">
    <property type="component" value="Unassembled WGS sequence"/>
</dbReference>